<dbReference type="Proteomes" id="UP001488805">
    <property type="component" value="Unassembled WGS sequence"/>
</dbReference>
<organism evidence="2 3">
    <name type="scientific">Zoarces viviparus</name>
    <name type="common">Viviparous eelpout</name>
    <name type="synonym">Blennius viviparus</name>
    <dbReference type="NCBI Taxonomy" id="48416"/>
    <lineage>
        <taxon>Eukaryota</taxon>
        <taxon>Metazoa</taxon>
        <taxon>Chordata</taxon>
        <taxon>Craniata</taxon>
        <taxon>Vertebrata</taxon>
        <taxon>Euteleostomi</taxon>
        <taxon>Actinopterygii</taxon>
        <taxon>Neopterygii</taxon>
        <taxon>Teleostei</taxon>
        <taxon>Neoteleostei</taxon>
        <taxon>Acanthomorphata</taxon>
        <taxon>Eupercaria</taxon>
        <taxon>Perciformes</taxon>
        <taxon>Cottioidei</taxon>
        <taxon>Zoarcales</taxon>
        <taxon>Zoarcidae</taxon>
        <taxon>Zoarcinae</taxon>
        <taxon>Zoarces</taxon>
    </lineage>
</organism>
<sequence>MRMRKLPWSGILRTQTDSKHRGSPLNQISFSPEEEEEEEEEDTDTYNSEMKLKSIFNGFMTSRFFVIYQHSGFIAMLALERLHLAT</sequence>
<accession>A0AAW1FB99</accession>
<dbReference type="EMBL" id="JBCEZU010000089">
    <property type="protein sequence ID" value="KAK9531657.1"/>
    <property type="molecule type" value="Genomic_DNA"/>
</dbReference>
<comment type="caution">
    <text evidence="2">The sequence shown here is derived from an EMBL/GenBank/DDBJ whole genome shotgun (WGS) entry which is preliminary data.</text>
</comment>
<gene>
    <name evidence="2" type="ORF">VZT92_011067</name>
</gene>
<dbReference type="AlphaFoldDB" id="A0AAW1FB99"/>
<evidence type="ECO:0000313" key="2">
    <source>
        <dbReference type="EMBL" id="KAK9531657.1"/>
    </source>
</evidence>
<evidence type="ECO:0000313" key="3">
    <source>
        <dbReference type="Proteomes" id="UP001488805"/>
    </source>
</evidence>
<name>A0AAW1FB99_ZOAVI</name>
<protein>
    <submittedName>
        <fullName evidence="2">Uncharacterized protein</fullName>
    </submittedName>
</protein>
<feature type="compositionally biased region" description="Acidic residues" evidence="1">
    <location>
        <begin position="32"/>
        <end position="44"/>
    </location>
</feature>
<evidence type="ECO:0000256" key="1">
    <source>
        <dbReference type="SAM" id="MobiDB-lite"/>
    </source>
</evidence>
<feature type="region of interest" description="Disordered" evidence="1">
    <location>
        <begin position="1"/>
        <end position="46"/>
    </location>
</feature>
<reference evidence="2 3" key="1">
    <citation type="journal article" date="2024" name="Genome Biol. Evol.">
        <title>Chromosome-level genome assembly of the viviparous eelpout Zoarces viviparus.</title>
        <authorList>
            <person name="Fuhrmann N."/>
            <person name="Brasseur M.V."/>
            <person name="Bakowski C.E."/>
            <person name="Podsiadlowski L."/>
            <person name="Prost S."/>
            <person name="Krehenwinkel H."/>
            <person name="Mayer C."/>
        </authorList>
    </citation>
    <scope>NUCLEOTIDE SEQUENCE [LARGE SCALE GENOMIC DNA]</scope>
    <source>
        <strain evidence="2">NO-MEL_2022_Ind0_liver</strain>
    </source>
</reference>
<proteinExistence type="predicted"/>
<keyword evidence="3" id="KW-1185">Reference proteome</keyword>